<dbReference type="PANTHER" id="PTHR44196">
    <property type="entry name" value="DEHYDROGENASE/REDUCTASE SDR FAMILY MEMBER 7B"/>
    <property type="match status" value="1"/>
</dbReference>
<dbReference type="SUPFAM" id="SSF51735">
    <property type="entry name" value="NAD(P)-binding Rossmann-fold domains"/>
    <property type="match status" value="1"/>
</dbReference>
<accession>A0ABQ3V9S2</accession>
<dbReference type="CDD" id="cd05233">
    <property type="entry name" value="SDR_c"/>
    <property type="match status" value="1"/>
</dbReference>
<reference evidence="5 6" key="1">
    <citation type="journal article" date="2021" name="Int. J. Syst. Evol. Microbiol.">
        <title>Reticulibacter mediterranei gen. nov., sp. nov., within the new family Reticulibacteraceae fam. nov., and Ktedonospora formicarum gen. nov., sp. nov., Ktedonobacter robiniae sp. nov., Dictyobacter formicarum sp. nov. and Dictyobacter arantiisoli sp. nov., belonging to the class Ktedonobacteria.</title>
        <authorList>
            <person name="Yabe S."/>
            <person name="Zheng Y."/>
            <person name="Wang C.M."/>
            <person name="Sakai Y."/>
            <person name="Abe K."/>
            <person name="Yokota A."/>
            <person name="Donadio S."/>
            <person name="Cavaletti L."/>
            <person name="Monciardini P."/>
        </authorList>
    </citation>
    <scope>NUCLEOTIDE SEQUENCE [LARGE SCALE GENOMIC DNA]</scope>
    <source>
        <strain evidence="5 6">SOSP1-30</strain>
    </source>
</reference>
<comment type="similarity">
    <text evidence="1 3">Belongs to the short-chain dehydrogenases/reductases (SDR) family.</text>
</comment>
<dbReference type="RefSeq" id="WP_201377085.1">
    <property type="nucleotide sequence ID" value="NZ_BNJG01000009.1"/>
</dbReference>
<dbReference type="Pfam" id="PF00106">
    <property type="entry name" value="adh_short"/>
    <property type="match status" value="1"/>
</dbReference>
<dbReference type="PROSITE" id="PS00061">
    <property type="entry name" value="ADH_SHORT"/>
    <property type="match status" value="1"/>
</dbReference>
<evidence type="ECO:0000259" key="4">
    <source>
        <dbReference type="SMART" id="SM00822"/>
    </source>
</evidence>
<dbReference type="PRINTS" id="PR00080">
    <property type="entry name" value="SDRFAMILY"/>
</dbReference>
<dbReference type="InterPro" id="IPR020904">
    <property type="entry name" value="Sc_DH/Rdtase_CS"/>
</dbReference>
<evidence type="ECO:0000256" key="3">
    <source>
        <dbReference type="RuleBase" id="RU000363"/>
    </source>
</evidence>
<dbReference type="PANTHER" id="PTHR44196:SF3">
    <property type="entry name" value="SHORT CHAIN DEHYDROGENASE FAMILY PROTEIN"/>
    <property type="match status" value="1"/>
</dbReference>
<dbReference type="Proteomes" id="UP000654345">
    <property type="component" value="Unassembled WGS sequence"/>
</dbReference>
<proteinExistence type="inferred from homology"/>
<keyword evidence="6" id="KW-1185">Reference proteome</keyword>
<dbReference type="EMBL" id="BNJG01000009">
    <property type="protein sequence ID" value="GHO61090.1"/>
    <property type="molecule type" value="Genomic_DNA"/>
</dbReference>
<gene>
    <name evidence="5" type="ORF">KSB_95650</name>
</gene>
<feature type="domain" description="Ketoreductase" evidence="4">
    <location>
        <begin position="9"/>
        <end position="196"/>
    </location>
</feature>
<sequence>MTLKEFSGAVAVVTGGASGIGKATAHALYTRGAHIVIADINEQALAAAAQELLASQEAGDRQVVAMGLDVTNEIQVQALMQHAAQVTGRIDLVVTSAGIGRGGPVDEFSGAEMQRLMDINFMGTYHAVRAALPFMRQQGSGQYVLISSVAGKLPPPQLSGYVASKWAVRGFSSALRAELFGSGIDVTTVYPAWVDTPMLQQEAGFNMNIEILLTPDMVAAEIVKAVQEGQADLTLAPNQDIAFALQLMKDDERKAEQLMGMAFHQQQQQANQASSEAR</sequence>
<dbReference type="InterPro" id="IPR002347">
    <property type="entry name" value="SDR_fam"/>
</dbReference>
<dbReference type="InterPro" id="IPR057326">
    <property type="entry name" value="KR_dom"/>
</dbReference>
<keyword evidence="2" id="KW-0560">Oxidoreductase</keyword>
<dbReference type="SMART" id="SM00822">
    <property type="entry name" value="PKS_KR"/>
    <property type="match status" value="1"/>
</dbReference>
<evidence type="ECO:0000256" key="1">
    <source>
        <dbReference type="ARBA" id="ARBA00006484"/>
    </source>
</evidence>
<dbReference type="InterPro" id="IPR036291">
    <property type="entry name" value="NAD(P)-bd_dom_sf"/>
</dbReference>
<evidence type="ECO:0000313" key="6">
    <source>
        <dbReference type="Proteomes" id="UP000654345"/>
    </source>
</evidence>
<protein>
    <recommendedName>
        <fullName evidence="4">Ketoreductase domain-containing protein</fullName>
    </recommendedName>
</protein>
<dbReference type="PRINTS" id="PR00081">
    <property type="entry name" value="GDHRDH"/>
</dbReference>
<evidence type="ECO:0000256" key="2">
    <source>
        <dbReference type="ARBA" id="ARBA00023002"/>
    </source>
</evidence>
<dbReference type="Gene3D" id="3.40.50.720">
    <property type="entry name" value="NAD(P)-binding Rossmann-like Domain"/>
    <property type="match status" value="1"/>
</dbReference>
<comment type="caution">
    <text evidence="5">The sequence shown here is derived from an EMBL/GenBank/DDBJ whole genome shotgun (WGS) entry which is preliminary data.</text>
</comment>
<organism evidence="5 6">
    <name type="scientific">Ktedonobacter robiniae</name>
    <dbReference type="NCBI Taxonomy" id="2778365"/>
    <lineage>
        <taxon>Bacteria</taxon>
        <taxon>Bacillati</taxon>
        <taxon>Chloroflexota</taxon>
        <taxon>Ktedonobacteria</taxon>
        <taxon>Ktedonobacterales</taxon>
        <taxon>Ktedonobacteraceae</taxon>
        <taxon>Ktedonobacter</taxon>
    </lineage>
</organism>
<evidence type="ECO:0000313" key="5">
    <source>
        <dbReference type="EMBL" id="GHO61090.1"/>
    </source>
</evidence>
<name>A0ABQ3V9S2_9CHLR</name>